<feature type="transmembrane region" description="Helical" evidence="6">
    <location>
        <begin position="460"/>
        <end position="478"/>
    </location>
</feature>
<dbReference type="PANTHER" id="PTHR23502:SF5">
    <property type="entry name" value="QUINIDINE RESISTANCE PROTEIN 3"/>
    <property type="match status" value="1"/>
</dbReference>
<dbReference type="EMBL" id="KE721227">
    <property type="protein sequence ID" value="ERF71265.1"/>
    <property type="molecule type" value="Genomic_DNA"/>
</dbReference>
<dbReference type="InterPro" id="IPR020846">
    <property type="entry name" value="MFS_dom"/>
</dbReference>
<evidence type="ECO:0000256" key="5">
    <source>
        <dbReference type="SAM" id="MobiDB-lite"/>
    </source>
</evidence>
<keyword evidence="2 6" id="KW-0812">Transmembrane</keyword>
<dbReference type="InterPro" id="IPR036259">
    <property type="entry name" value="MFS_trans_sf"/>
</dbReference>
<organism evidence="8 9">
    <name type="scientific">Endocarpon pusillum (strain Z07020 / HMAS-L-300199)</name>
    <name type="common">Lichen-forming fungus</name>
    <dbReference type="NCBI Taxonomy" id="1263415"/>
    <lineage>
        <taxon>Eukaryota</taxon>
        <taxon>Fungi</taxon>
        <taxon>Dikarya</taxon>
        <taxon>Ascomycota</taxon>
        <taxon>Pezizomycotina</taxon>
        <taxon>Eurotiomycetes</taxon>
        <taxon>Chaetothyriomycetidae</taxon>
        <taxon>Verrucariales</taxon>
        <taxon>Verrucariaceae</taxon>
        <taxon>Endocarpon</taxon>
    </lineage>
</organism>
<evidence type="ECO:0000256" key="6">
    <source>
        <dbReference type="SAM" id="Phobius"/>
    </source>
</evidence>
<evidence type="ECO:0000313" key="9">
    <source>
        <dbReference type="Proteomes" id="UP000019373"/>
    </source>
</evidence>
<gene>
    <name evidence="8" type="ORF">EPUS_05317</name>
</gene>
<feature type="transmembrane region" description="Helical" evidence="6">
    <location>
        <begin position="399"/>
        <end position="420"/>
    </location>
</feature>
<dbReference type="GeneID" id="19240270"/>
<protein>
    <recommendedName>
        <fullName evidence="7">Major facilitator superfamily (MFS) profile domain-containing protein</fullName>
    </recommendedName>
</protein>
<feature type="compositionally biased region" description="Low complexity" evidence="5">
    <location>
        <begin position="318"/>
        <end position="331"/>
    </location>
</feature>
<sequence>MDILVPSSSSPSDISTTQILSYCMEAQPRTDARSSPTVASSSELTGDHLQEEDLNLRRRTAARLSTDSATDPTLLESPVELVSRAQTAEEIVEVVPAAVRVPRSQRRGLFARATILAEIEDPYQYSYKTKWFIVFLVAYAAAAAPMGSAVATELHTTPTVVNLTIALYMLALAIAPLWWSSLSEQFGRRSIYLISFILFIVFAILSAESTSIVMLTVMRVLSGGAAAAVQAVGAGTVSDIWKPIEKGQAVGFFYLGPLCGPLFAPVIGGALSQKWRWRAPMWFLAIYGGTTFLLILLALPETLKKTKTTAGVVGEQESGPLPSDSPPSALSRTSTREVVHSRATQCIRTLRICFVDPLKSILYLRFPAVFLTVYYASITFAALYVLNISIQATFEKPPYSFSTLVIGFLYVPASLGYVIASIGGGKWMDRIMAREARKDGRYDEAGLPIYRPEDRMRENAWLGAIVYPLSLIVYGWTAEKGTHWIFPMIALFFFGLGSMIIFSLATTMLTEFLPRKSSAGVAINVLLRNSFSVVATIVAAPLITRFCGVVDEALWTTMARRDGQNGQHLKGGSQRRARYESLSYDLPRMR</sequence>
<dbReference type="InterPro" id="IPR011701">
    <property type="entry name" value="MFS"/>
</dbReference>
<proteinExistence type="predicted"/>
<feature type="region of interest" description="Disordered" evidence="5">
    <location>
        <begin position="311"/>
        <end position="336"/>
    </location>
</feature>
<dbReference type="GO" id="GO:0015203">
    <property type="term" value="F:polyamine transmembrane transporter activity"/>
    <property type="evidence" value="ECO:0007669"/>
    <property type="project" value="TreeGrafter"/>
</dbReference>
<dbReference type="Proteomes" id="UP000019373">
    <property type="component" value="Unassembled WGS sequence"/>
</dbReference>
<evidence type="ECO:0000313" key="8">
    <source>
        <dbReference type="EMBL" id="ERF71265.1"/>
    </source>
</evidence>
<dbReference type="HOGENOM" id="CLU_008455_8_5_1"/>
<feature type="transmembrane region" description="Helical" evidence="6">
    <location>
        <begin position="279"/>
        <end position="299"/>
    </location>
</feature>
<feature type="region of interest" description="Disordered" evidence="5">
    <location>
        <begin position="27"/>
        <end position="52"/>
    </location>
</feature>
<dbReference type="OMA" id="IFSMATT"/>
<dbReference type="GO" id="GO:0010509">
    <property type="term" value="P:intracellular polyamine homeostasis"/>
    <property type="evidence" value="ECO:0007669"/>
    <property type="project" value="TreeGrafter"/>
</dbReference>
<feature type="domain" description="Major facilitator superfamily (MFS) profile" evidence="7">
    <location>
        <begin position="123"/>
        <end position="590"/>
    </location>
</feature>
<dbReference type="Gene3D" id="1.20.1720.10">
    <property type="entry name" value="Multidrug resistance protein D"/>
    <property type="match status" value="1"/>
</dbReference>
<dbReference type="Pfam" id="PF07690">
    <property type="entry name" value="MFS_1"/>
    <property type="match status" value="1"/>
</dbReference>
<evidence type="ECO:0000256" key="4">
    <source>
        <dbReference type="ARBA" id="ARBA00023136"/>
    </source>
</evidence>
<dbReference type="RefSeq" id="XP_007803087.1">
    <property type="nucleotide sequence ID" value="XM_007804896.1"/>
</dbReference>
<feature type="transmembrane region" description="Helical" evidence="6">
    <location>
        <begin position="368"/>
        <end position="387"/>
    </location>
</feature>
<dbReference type="PROSITE" id="PS50850">
    <property type="entry name" value="MFS"/>
    <property type="match status" value="1"/>
</dbReference>
<dbReference type="SUPFAM" id="SSF103473">
    <property type="entry name" value="MFS general substrate transporter"/>
    <property type="match status" value="1"/>
</dbReference>
<comment type="subcellular location">
    <subcellularLocation>
        <location evidence="1">Membrane</location>
        <topology evidence="1">Multi-pass membrane protein</topology>
    </subcellularLocation>
</comment>
<dbReference type="Gene3D" id="1.20.1250.20">
    <property type="entry name" value="MFS general substrate transporter like domains"/>
    <property type="match status" value="1"/>
</dbReference>
<name>U1HLW2_ENDPU</name>
<dbReference type="GO" id="GO:0005886">
    <property type="term" value="C:plasma membrane"/>
    <property type="evidence" value="ECO:0007669"/>
    <property type="project" value="TreeGrafter"/>
</dbReference>
<feature type="transmembrane region" description="Helical" evidence="6">
    <location>
        <begin position="213"/>
        <end position="237"/>
    </location>
</feature>
<evidence type="ECO:0000259" key="7">
    <source>
        <dbReference type="PROSITE" id="PS50850"/>
    </source>
</evidence>
<feature type="compositionally biased region" description="Polar residues" evidence="5">
    <location>
        <begin position="33"/>
        <end position="44"/>
    </location>
</feature>
<dbReference type="AlphaFoldDB" id="U1HLW2"/>
<feature type="transmembrane region" description="Helical" evidence="6">
    <location>
        <begin position="484"/>
        <end position="509"/>
    </location>
</feature>
<feature type="transmembrane region" description="Helical" evidence="6">
    <location>
        <begin position="249"/>
        <end position="267"/>
    </location>
</feature>
<feature type="transmembrane region" description="Helical" evidence="6">
    <location>
        <begin position="160"/>
        <end position="179"/>
    </location>
</feature>
<accession>U1HLW2</accession>
<evidence type="ECO:0000256" key="2">
    <source>
        <dbReference type="ARBA" id="ARBA00022692"/>
    </source>
</evidence>
<dbReference type="PANTHER" id="PTHR23502">
    <property type="entry name" value="MAJOR FACILITATOR SUPERFAMILY"/>
    <property type="match status" value="1"/>
</dbReference>
<keyword evidence="9" id="KW-1185">Reference proteome</keyword>
<evidence type="ECO:0000256" key="1">
    <source>
        <dbReference type="ARBA" id="ARBA00004141"/>
    </source>
</evidence>
<keyword evidence="3 6" id="KW-1133">Transmembrane helix</keyword>
<feature type="transmembrane region" description="Helical" evidence="6">
    <location>
        <begin position="191"/>
        <end position="207"/>
    </location>
</feature>
<evidence type="ECO:0000256" key="3">
    <source>
        <dbReference type="ARBA" id="ARBA00022989"/>
    </source>
</evidence>
<dbReference type="OrthoDB" id="3936150at2759"/>
<reference evidence="9" key="1">
    <citation type="journal article" date="2014" name="BMC Genomics">
        <title>Genome characteristics reveal the impact of lichenization on lichen-forming fungus Endocarpon pusillum Hedwig (Verrucariales, Ascomycota).</title>
        <authorList>
            <person name="Wang Y.-Y."/>
            <person name="Liu B."/>
            <person name="Zhang X.-Y."/>
            <person name="Zhou Q.-M."/>
            <person name="Zhang T."/>
            <person name="Li H."/>
            <person name="Yu Y.-F."/>
            <person name="Zhang X.-L."/>
            <person name="Hao X.-Y."/>
            <person name="Wang M."/>
            <person name="Wang L."/>
            <person name="Wei J.-C."/>
        </authorList>
    </citation>
    <scope>NUCLEOTIDE SEQUENCE [LARGE SCALE GENOMIC DNA]</scope>
    <source>
        <strain evidence="9">Z07020 / HMAS-L-300199</strain>
    </source>
</reference>
<dbReference type="eggNOG" id="KOG0255">
    <property type="taxonomic scope" value="Eukaryota"/>
</dbReference>
<keyword evidence="4 6" id="KW-0472">Membrane</keyword>
<feature type="transmembrane region" description="Helical" evidence="6">
    <location>
        <begin position="131"/>
        <end position="148"/>
    </location>
</feature>